<dbReference type="SUPFAM" id="SSF57667">
    <property type="entry name" value="beta-beta-alpha zinc fingers"/>
    <property type="match status" value="1"/>
</dbReference>
<feature type="chain" id="PRO_5002223865" description="C2H2-type domain-containing protein" evidence="1">
    <location>
        <begin position="30"/>
        <end position="139"/>
    </location>
</feature>
<dbReference type="Proteomes" id="UP000054018">
    <property type="component" value="Unassembled WGS sequence"/>
</dbReference>
<dbReference type="OrthoDB" id="6077919at2759"/>
<dbReference type="InterPro" id="IPR036236">
    <property type="entry name" value="Znf_C2H2_sf"/>
</dbReference>
<feature type="signal peptide" evidence="1">
    <location>
        <begin position="1"/>
        <end position="29"/>
    </location>
</feature>
<evidence type="ECO:0008006" key="4">
    <source>
        <dbReference type="Google" id="ProtNLM"/>
    </source>
</evidence>
<keyword evidence="1" id="KW-0732">Signal</keyword>
<reference evidence="2 3" key="1">
    <citation type="submission" date="2014-04" db="EMBL/GenBank/DDBJ databases">
        <authorList>
            <consortium name="DOE Joint Genome Institute"/>
            <person name="Kuo A."/>
            <person name="Kohler A."/>
            <person name="Costa M.D."/>
            <person name="Nagy L.G."/>
            <person name="Floudas D."/>
            <person name="Copeland A."/>
            <person name="Barry K.W."/>
            <person name="Cichocki N."/>
            <person name="Veneault-Fourrey C."/>
            <person name="LaButti K."/>
            <person name="Lindquist E.A."/>
            <person name="Lipzen A."/>
            <person name="Lundell T."/>
            <person name="Morin E."/>
            <person name="Murat C."/>
            <person name="Sun H."/>
            <person name="Tunlid A."/>
            <person name="Henrissat B."/>
            <person name="Grigoriev I.V."/>
            <person name="Hibbett D.S."/>
            <person name="Martin F."/>
            <person name="Nordberg H.P."/>
            <person name="Cantor M.N."/>
            <person name="Hua S.X."/>
        </authorList>
    </citation>
    <scope>NUCLEOTIDE SEQUENCE [LARGE SCALE GENOMIC DNA]</scope>
    <source>
        <strain evidence="2 3">441</strain>
    </source>
</reference>
<evidence type="ECO:0000313" key="3">
    <source>
        <dbReference type="Proteomes" id="UP000054018"/>
    </source>
</evidence>
<sequence length="139" mass="15761">MHLHTTQSRGRAASFILVLWDILTILIDPTSMPTNFGASPSLQEILCHNHVFRAFIVAIPGHLRTGLTLLSCRLSDRRMSDECQQTLTTPFALNRHQLSRTGERRSNCKIPGCNQRFFNDGDCKRHEKSKKGHAHLIQS</sequence>
<proteinExistence type="predicted"/>
<organism evidence="2 3">
    <name type="scientific">Pisolithus microcarpus 441</name>
    <dbReference type="NCBI Taxonomy" id="765257"/>
    <lineage>
        <taxon>Eukaryota</taxon>
        <taxon>Fungi</taxon>
        <taxon>Dikarya</taxon>
        <taxon>Basidiomycota</taxon>
        <taxon>Agaricomycotina</taxon>
        <taxon>Agaricomycetes</taxon>
        <taxon>Agaricomycetidae</taxon>
        <taxon>Boletales</taxon>
        <taxon>Sclerodermatineae</taxon>
        <taxon>Pisolithaceae</taxon>
        <taxon>Pisolithus</taxon>
    </lineage>
</organism>
<dbReference type="HOGENOM" id="CLU_1845882_0_0_1"/>
<dbReference type="STRING" id="765257.A0A0C9ZYF7"/>
<protein>
    <recommendedName>
        <fullName evidence="4">C2H2-type domain-containing protein</fullName>
    </recommendedName>
</protein>
<name>A0A0C9ZYF7_9AGAM</name>
<dbReference type="EMBL" id="KN833713">
    <property type="protein sequence ID" value="KIK24768.1"/>
    <property type="molecule type" value="Genomic_DNA"/>
</dbReference>
<gene>
    <name evidence="2" type="ORF">PISMIDRAFT_374197</name>
</gene>
<keyword evidence="3" id="KW-1185">Reference proteome</keyword>
<reference evidence="3" key="2">
    <citation type="submission" date="2015-01" db="EMBL/GenBank/DDBJ databases">
        <title>Evolutionary Origins and Diversification of the Mycorrhizal Mutualists.</title>
        <authorList>
            <consortium name="DOE Joint Genome Institute"/>
            <consortium name="Mycorrhizal Genomics Consortium"/>
            <person name="Kohler A."/>
            <person name="Kuo A."/>
            <person name="Nagy L.G."/>
            <person name="Floudas D."/>
            <person name="Copeland A."/>
            <person name="Barry K.W."/>
            <person name="Cichocki N."/>
            <person name="Veneault-Fourrey C."/>
            <person name="LaButti K."/>
            <person name="Lindquist E.A."/>
            <person name="Lipzen A."/>
            <person name="Lundell T."/>
            <person name="Morin E."/>
            <person name="Murat C."/>
            <person name="Riley R."/>
            <person name="Ohm R."/>
            <person name="Sun H."/>
            <person name="Tunlid A."/>
            <person name="Henrissat B."/>
            <person name="Grigoriev I.V."/>
            <person name="Hibbett D.S."/>
            <person name="Martin F."/>
        </authorList>
    </citation>
    <scope>NUCLEOTIDE SEQUENCE [LARGE SCALE GENOMIC DNA]</scope>
    <source>
        <strain evidence="3">441</strain>
    </source>
</reference>
<accession>A0A0C9ZYF7</accession>
<evidence type="ECO:0000313" key="2">
    <source>
        <dbReference type="EMBL" id="KIK24768.1"/>
    </source>
</evidence>
<dbReference type="Gene3D" id="3.30.160.60">
    <property type="entry name" value="Classic Zinc Finger"/>
    <property type="match status" value="1"/>
</dbReference>
<evidence type="ECO:0000256" key="1">
    <source>
        <dbReference type="SAM" id="SignalP"/>
    </source>
</evidence>
<dbReference type="AlphaFoldDB" id="A0A0C9ZYF7"/>